<dbReference type="Gene3D" id="2.40.128.130">
    <property type="entry name" value="Autotransporter beta-domain"/>
    <property type="match status" value="1"/>
</dbReference>
<sequence precursor="true">MMKGYESMTIRTAATPTFTLRFIGTLALMPAFFLSPSAFAAVIVDNGSTLDIDPTSAPTPTSYSVRNNSVLNVNGATTQTITIQRGSTLNINGGTINSNPGDDGITINGSQGTINQATVTADGIALLVNREPDSTQGSVVSAANSHFSGAISGAAVTSFSTLDLINSTVTGTDAGSFGLIVAGGVVSASANTRISGDAAGVRFESDFPVDTASLVLDGSSVVGRNGPAIQVDGGVDASIEVLNGSTLAGGNGNLLEVQNASTAAMRVAGSVLQGNVQVTDNSTANLTFDRGQMTGDVVVEDGSSANVTLQNGSQFTGRLDNVTGVTLRQSNWTMTGNDTVGSLTMDGGRVDFGDAAGAYRQLNIGTLEGNGTFAMKGDFATGTSDFLNVTGAANGQFGLEVAATGTDAVATQQLALVRTASGNAQFSLVGGRVDLGTWSYDLASAADGSGGTEWFLDPATKTVSPGAQTALALFRTATTISYGELKSLESRMGDLQANGNLHGVWVRPYGNKYNVAEGAGVAYQQRQQGVSMGADTRLGDGPWSVGVLAGYSKSDIDLKGGSSATVDSFYAGPYVGWQDPDTGYYVDGALKFNHFRNDSKVRLSDGTRAKGDYSNSAASALVEVGRNIRLADDWLVKPSAQLSAAVIEGASYDLDNGMNADGDRTRSLRAKLGVAAGRDFKMSGGTVVQPYGRVAMVHEFANNDNVQVNGNELNSDLSGSGFEVGGGVSVSLASNVRVSGDVDYGNGENYEQQFSMTLGVSVGF</sequence>
<proteinExistence type="predicted"/>
<dbReference type="AlphaFoldDB" id="A0A5E6VPP1"/>
<dbReference type="Pfam" id="PF03797">
    <property type="entry name" value="Autotransporter"/>
    <property type="match status" value="1"/>
</dbReference>
<dbReference type="Proteomes" id="UP000326729">
    <property type="component" value="Unassembled WGS sequence"/>
</dbReference>
<dbReference type="InterPro" id="IPR036709">
    <property type="entry name" value="Autotransporte_beta_dom_sf"/>
</dbReference>
<dbReference type="SUPFAM" id="SSF51126">
    <property type="entry name" value="Pectin lyase-like"/>
    <property type="match status" value="1"/>
</dbReference>
<dbReference type="Gene3D" id="2.160.20.20">
    <property type="match status" value="1"/>
</dbReference>
<keyword evidence="1 2" id="KW-0732">Signal</keyword>
<evidence type="ECO:0000259" key="3">
    <source>
        <dbReference type="PROSITE" id="PS51208"/>
    </source>
</evidence>
<evidence type="ECO:0000256" key="2">
    <source>
        <dbReference type="SAM" id="SignalP"/>
    </source>
</evidence>
<feature type="chain" id="PRO_5022679377" description="Autotransporter domain-containing protein" evidence="2">
    <location>
        <begin position="41"/>
        <end position="764"/>
    </location>
</feature>
<organism evidence="4 5">
    <name type="scientific">Pseudomonas fluorescens</name>
    <dbReference type="NCBI Taxonomy" id="294"/>
    <lineage>
        <taxon>Bacteria</taxon>
        <taxon>Pseudomonadati</taxon>
        <taxon>Pseudomonadota</taxon>
        <taxon>Gammaproteobacteria</taxon>
        <taxon>Pseudomonadales</taxon>
        <taxon>Pseudomonadaceae</taxon>
        <taxon>Pseudomonas</taxon>
    </lineage>
</organism>
<dbReference type="InterPro" id="IPR004899">
    <property type="entry name" value="Pertactin_central"/>
</dbReference>
<evidence type="ECO:0000313" key="5">
    <source>
        <dbReference type="Proteomes" id="UP000326729"/>
    </source>
</evidence>
<dbReference type="NCBIfam" id="TIGR01414">
    <property type="entry name" value="autotrans_barl"/>
    <property type="match status" value="1"/>
</dbReference>
<dbReference type="InterPro" id="IPR051551">
    <property type="entry name" value="Autotransporter_adhesion"/>
</dbReference>
<dbReference type="InterPro" id="IPR012332">
    <property type="entry name" value="Autotransporter_pectin_lyase_C"/>
</dbReference>
<dbReference type="OrthoDB" id="6056869at2"/>
<dbReference type="PANTHER" id="PTHR35037">
    <property type="entry name" value="C-TERMINAL REGION OF AIDA-LIKE PROTEIN"/>
    <property type="match status" value="1"/>
</dbReference>
<name>A0A5E6VPP1_PSEFL</name>
<accession>A0A5E6VPP1</accession>
<evidence type="ECO:0000313" key="4">
    <source>
        <dbReference type="EMBL" id="VVN19378.1"/>
    </source>
</evidence>
<dbReference type="Pfam" id="PF03212">
    <property type="entry name" value="Pertactin"/>
    <property type="match status" value="1"/>
</dbReference>
<evidence type="ECO:0000256" key="1">
    <source>
        <dbReference type="ARBA" id="ARBA00022729"/>
    </source>
</evidence>
<dbReference type="InterPro" id="IPR003991">
    <property type="entry name" value="Pertactin_virulence_factor"/>
</dbReference>
<reference evidence="4 5" key="1">
    <citation type="submission" date="2019-09" db="EMBL/GenBank/DDBJ databases">
        <authorList>
            <person name="Chandra G."/>
            <person name="Truman W A."/>
        </authorList>
    </citation>
    <scope>NUCLEOTIDE SEQUENCE [LARGE SCALE GENOMIC DNA]</scope>
    <source>
        <strain evidence="4">PS659</strain>
    </source>
</reference>
<dbReference type="InterPro" id="IPR006315">
    <property type="entry name" value="OM_autotransptr_brl_dom"/>
</dbReference>
<dbReference type="PROSITE" id="PS51208">
    <property type="entry name" value="AUTOTRANSPORTER"/>
    <property type="match status" value="1"/>
</dbReference>
<dbReference type="PRINTS" id="PR01484">
    <property type="entry name" value="PRTACTNFAMLY"/>
</dbReference>
<dbReference type="SUPFAM" id="SSF103515">
    <property type="entry name" value="Autotransporter"/>
    <property type="match status" value="1"/>
</dbReference>
<gene>
    <name evidence="4" type="ORF">PS659_04289</name>
</gene>
<protein>
    <recommendedName>
        <fullName evidence="3">Autotransporter domain-containing protein</fullName>
    </recommendedName>
</protein>
<dbReference type="InterPro" id="IPR005546">
    <property type="entry name" value="Autotransporte_beta"/>
</dbReference>
<dbReference type="InterPro" id="IPR011050">
    <property type="entry name" value="Pectin_lyase_fold/virulence"/>
</dbReference>
<dbReference type="PANTHER" id="PTHR35037:SF7">
    <property type="entry name" value="AUTOTRANSPORTER"/>
    <property type="match status" value="1"/>
</dbReference>
<dbReference type="EMBL" id="CABVGY010000027">
    <property type="protein sequence ID" value="VVN19378.1"/>
    <property type="molecule type" value="Genomic_DNA"/>
</dbReference>
<dbReference type="CDD" id="cd01343">
    <property type="entry name" value="PL1_Passenger_AT"/>
    <property type="match status" value="1"/>
</dbReference>
<feature type="domain" description="Autotransporter" evidence="3">
    <location>
        <begin position="497"/>
        <end position="764"/>
    </location>
</feature>
<dbReference type="SMART" id="SM00869">
    <property type="entry name" value="Autotransporter"/>
    <property type="match status" value="1"/>
</dbReference>
<feature type="signal peptide" evidence="2">
    <location>
        <begin position="1"/>
        <end position="40"/>
    </location>
</feature>
<dbReference type="GO" id="GO:0019867">
    <property type="term" value="C:outer membrane"/>
    <property type="evidence" value="ECO:0007669"/>
    <property type="project" value="InterPro"/>
</dbReference>